<comment type="similarity">
    <text evidence="1">Belongs to the asp23 family.</text>
</comment>
<evidence type="ECO:0000256" key="1">
    <source>
        <dbReference type="ARBA" id="ARBA00005721"/>
    </source>
</evidence>
<dbReference type="Proteomes" id="UP000502331">
    <property type="component" value="Chromosome"/>
</dbReference>
<gene>
    <name evidence="2" type="ORF">D3791_07240</name>
</gene>
<dbReference type="EMBL" id="CP032549">
    <property type="protein sequence ID" value="QIV86944.1"/>
    <property type="molecule type" value="Genomic_DNA"/>
</dbReference>
<sequence>MKQMAELSTHRGSTTVNTAVYSKIAAQAAYKVPVVGSAAGGILGLGKYKDFDSRPKAKAEVLGKTVVIDLDLGLSYPSNVQQACEDVRNIVAADLRRYLGVEQVQTDIRVSWMSAPDEETRNRRLR</sequence>
<dbReference type="InterPro" id="IPR005531">
    <property type="entry name" value="Asp23"/>
</dbReference>
<evidence type="ECO:0000313" key="3">
    <source>
        <dbReference type="Proteomes" id="UP000502331"/>
    </source>
</evidence>
<accession>A0A6H0SI06</accession>
<evidence type="ECO:0000313" key="2">
    <source>
        <dbReference type="EMBL" id="QIV86944.1"/>
    </source>
</evidence>
<name>A0A6H0SI06_9MICC</name>
<dbReference type="Pfam" id="PF03780">
    <property type="entry name" value="Asp23"/>
    <property type="match status" value="1"/>
</dbReference>
<keyword evidence="3" id="KW-1185">Reference proteome</keyword>
<organism evidence="2 3">
    <name type="scientific">Glutamicibacter mishrai</name>
    <dbReference type="NCBI Taxonomy" id="1775880"/>
    <lineage>
        <taxon>Bacteria</taxon>
        <taxon>Bacillati</taxon>
        <taxon>Actinomycetota</taxon>
        <taxon>Actinomycetes</taxon>
        <taxon>Micrococcales</taxon>
        <taxon>Micrococcaceae</taxon>
        <taxon>Glutamicibacter</taxon>
    </lineage>
</organism>
<dbReference type="AlphaFoldDB" id="A0A6H0SI06"/>
<protein>
    <submittedName>
        <fullName evidence="2">Asp23/Gls24 family envelope stress response protein</fullName>
    </submittedName>
</protein>
<proteinExistence type="inferred from homology"/>
<reference evidence="2 3" key="1">
    <citation type="submission" date="2018-09" db="EMBL/GenBank/DDBJ databases">
        <title>Glutamicibacter mishrai S5-52T (LMG 29155T = KCTC 39846T).</title>
        <authorList>
            <person name="Das S.K."/>
        </authorList>
    </citation>
    <scope>NUCLEOTIDE SEQUENCE [LARGE SCALE GENOMIC DNA]</scope>
    <source>
        <strain evidence="2 3">S5-52</strain>
    </source>
</reference>